<protein>
    <submittedName>
        <fullName evidence="2">Uncharacterized protein</fullName>
    </submittedName>
</protein>
<keyword evidence="1" id="KW-0472">Membrane</keyword>
<name>A0A385GNL6_9APIC</name>
<evidence type="ECO:0000256" key="1">
    <source>
        <dbReference type="SAM" id="Phobius"/>
    </source>
</evidence>
<sequence>MSTTIIQIPEEKVLKHNLDYINLNFILIYLKNFINLKKIFNLNINKKKDKRFILNFIINIINIIKFIYIKFFTKSKTDILIDSIKNNIDKYKKILFICFIFSTLGLIFGNCLNYLLSIELSYVLIIRFIKLTHQAISTFINGLYDPKTYKSNLYSAIVMDLAFNDINELIDCMGDKLIDILMPDPKTLTFHQFSFTRGKDFF</sequence>
<evidence type="ECO:0000313" key="2">
    <source>
        <dbReference type="EMBL" id="AXX76228.1"/>
    </source>
</evidence>
<dbReference type="AlphaFoldDB" id="A0A385GNL6"/>
<dbReference type="EMBL" id="MH107388">
    <property type="protein sequence ID" value="AXX76228.1"/>
    <property type="molecule type" value="Genomic_DNA"/>
</dbReference>
<proteinExistence type="predicted"/>
<feature type="transmembrane region" description="Helical" evidence="1">
    <location>
        <begin position="52"/>
        <end position="73"/>
    </location>
</feature>
<organism evidence="2">
    <name type="scientific">Babesia duncani</name>
    <dbReference type="NCBI Taxonomy" id="323732"/>
    <lineage>
        <taxon>Eukaryota</taxon>
        <taxon>Sar</taxon>
        <taxon>Alveolata</taxon>
        <taxon>Apicomplexa</taxon>
        <taxon>Aconoidasida</taxon>
        <taxon>Piroplasmida</taxon>
        <taxon>Babesiidae</taxon>
        <taxon>Babesia</taxon>
    </lineage>
</organism>
<gene>
    <name evidence="2" type="primary">HypL</name>
</gene>
<keyword evidence="1" id="KW-0812">Transmembrane</keyword>
<reference evidence="2" key="1">
    <citation type="journal article" date="2018" name="Int. J. Parasitol.">
        <title>Insights into the evolution and drug susceptibility of Babesia duncani from the sequence of its mitochondrial and apicoplast genomes.</title>
        <authorList>
            <person name="Virji A.Z."/>
            <person name="Thekkiniath J."/>
            <person name="Ma W."/>
            <person name="Lawres L."/>
            <person name="Knight J."/>
            <person name="Swei A."/>
            <person name="Roch K.L."/>
            <person name="Ben Mamoun C."/>
        </authorList>
    </citation>
    <scope>NUCLEOTIDE SEQUENCE</scope>
    <source>
        <strain evidence="2">WA-1</strain>
    </source>
</reference>
<accession>A0A385GNL6</accession>
<feature type="transmembrane region" description="Helical" evidence="1">
    <location>
        <begin position="94"/>
        <end position="116"/>
    </location>
</feature>
<keyword evidence="1" id="KW-1133">Transmembrane helix</keyword>